<keyword evidence="1" id="KW-0812">Transmembrane</keyword>
<feature type="transmembrane region" description="Helical" evidence="1">
    <location>
        <begin position="150"/>
        <end position="177"/>
    </location>
</feature>
<feature type="transmembrane region" description="Helical" evidence="1">
    <location>
        <begin position="189"/>
        <end position="207"/>
    </location>
</feature>
<comment type="caution">
    <text evidence="2">The sequence shown here is derived from an EMBL/GenBank/DDBJ whole genome shotgun (WGS) entry which is preliminary data.</text>
</comment>
<feature type="transmembrane region" description="Helical" evidence="1">
    <location>
        <begin position="68"/>
        <end position="85"/>
    </location>
</feature>
<keyword evidence="1" id="KW-1133">Transmembrane helix</keyword>
<dbReference type="EMBL" id="JARWAO010000001">
    <property type="protein sequence ID" value="MDR5894760.1"/>
    <property type="molecule type" value="Genomic_DNA"/>
</dbReference>
<sequence>MALTSNWIARLRPSQRALVDNRDGIALLVLWAIGVSLWQPLSALSELWSLGAFQNTSAFDAIDHSRRFINVATPLALGVAAAHVYRCARRLCYTSPIAQRTARVWLFLLALTLLGHVDTADVITIALVLGALTPLIKGRVTQKKAIKSGLWLFAALVFFGPGALVMWAIPLIGSMLWRASQLKTTDYRALFGATGAALGGFVLLSPLL</sequence>
<organism evidence="2 3">
    <name type="scientific">Larsenimonas suaedae</name>
    <dbReference type="NCBI Taxonomy" id="1851019"/>
    <lineage>
        <taxon>Bacteria</taxon>
        <taxon>Pseudomonadati</taxon>
        <taxon>Pseudomonadota</taxon>
        <taxon>Gammaproteobacteria</taxon>
        <taxon>Oceanospirillales</taxon>
        <taxon>Halomonadaceae</taxon>
        <taxon>Larsenimonas</taxon>
    </lineage>
</organism>
<proteinExistence type="predicted"/>
<gene>
    <name evidence="2" type="ORF">QC825_01570</name>
</gene>
<evidence type="ECO:0000256" key="1">
    <source>
        <dbReference type="SAM" id="Phobius"/>
    </source>
</evidence>
<reference evidence="2 3" key="1">
    <citation type="submission" date="2023-04" db="EMBL/GenBank/DDBJ databases">
        <title>A long-awaited taxogenomic arrangement of the family Halomonadaceae.</title>
        <authorList>
            <person name="De La Haba R."/>
            <person name="Chuvochina M."/>
            <person name="Wittouck S."/>
            <person name="Arahal D.R."/>
            <person name="Sanchez-Porro C."/>
            <person name="Hugenholtz P."/>
            <person name="Ventosa A."/>
        </authorList>
    </citation>
    <scope>NUCLEOTIDE SEQUENCE [LARGE SCALE GENOMIC DNA]</scope>
    <source>
        <strain evidence="2 3">DSM 22428</strain>
    </source>
</reference>
<keyword evidence="1" id="KW-0472">Membrane</keyword>
<name>A0ABU1GSF1_9GAMM</name>
<evidence type="ECO:0000313" key="2">
    <source>
        <dbReference type="EMBL" id="MDR5894760.1"/>
    </source>
</evidence>
<protein>
    <submittedName>
        <fullName evidence="2">Uncharacterized protein</fullName>
    </submittedName>
</protein>
<feature type="transmembrane region" description="Helical" evidence="1">
    <location>
        <begin position="25"/>
        <end position="48"/>
    </location>
</feature>
<evidence type="ECO:0000313" key="3">
    <source>
        <dbReference type="Proteomes" id="UP001269375"/>
    </source>
</evidence>
<dbReference type="RefSeq" id="WP_251593001.1">
    <property type="nucleotide sequence ID" value="NZ_JAMLJI010000002.1"/>
</dbReference>
<feature type="transmembrane region" description="Helical" evidence="1">
    <location>
        <begin position="105"/>
        <end position="130"/>
    </location>
</feature>
<keyword evidence="3" id="KW-1185">Reference proteome</keyword>
<accession>A0ABU1GSF1</accession>
<dbReference type="Proteomes" id="UP001269375">
    <property type="component" value="Unassembled WGS sequence"/>
</dbReference>